<feature type="transmembrane region" description="Helical" evidence="5">
    <location>
        <begin position="238"/>
        <end position="256"/>
    </location>
</feature>
<feature type="transmembrane region" description="Helical" evidence="5">
    <location>
        <begin position="69"/>
        <end position="89"/>
    </location>
</feature>
<dbReference type="GO" id="GO:0016874">
    <property type="term" value="F:ligase activity"/>
    <property type="evidence" value="ECO:0007669"/>
    <property type="project" value="UniProtKB-KW"/>
</dbReference>
<keyword evidence="7" id="KW-0436">Ligase</keyword>
<keyword evidence="2 5" id="KW-0812">Transmembrane</keyword>
<feature type="transmembrane region" description="Helical" evidence="5">
    <location>
        <begin position="268"/>
        <end position="288"/>
    </location>
</feature>
<keyword evidence="8" id="KW-1185">Reference proteome</keyword>
<dbReference type="PANTHER" id="PTHR37422:SF17">
    <property type="entry name" value="O-ANTIGEN LIGASE"/>
    <property type="match status" value="1"/>
</dbReference>
<dbReference type="Pfam" id="PF04932">
    <property type="entry name" value="Wzy_C"/>
    <property type="match status" value="1"/>
</dbReference>
<keyword evidence="4 5" id="KW-0472">Membrane</keyword>
<reference evidence="8" key="1">
    <citation type="journal article" date="2019" name="Int. J. Syst. Evol. Microbiol.">
        <title>The Global Catalogue of Microorganisms (GCM) 10K type strain sequencing project: providing services to taxonomists for standard genome sequencing and annotation.</title>
        <authorList>
            <consortium name="The Broad Institute Genomics Platform"/>
            <consortium name="The Broad Institute Genome Sequencing Center for Infectious Disease"/>
            <person name="Wu L."/>
            <person name="Ma J."/>
        </authorList>
    </citation>
    <scope>NUCLEOTIDE SEQUENCE [LARGE SCALE GENOMIC DNA]</scope>
    <source>
        <strain evidence="8">KCTC 52094</strain>
    </source>
</reference>
<organism evidence="7 8">
    <name type="scientific">Teichococcus globiformis</name>
    <dbReference type="NCBI Taxonomy" id="2307229"/>
    <lineage>
        <taxon>Bacteria</taxon>
        <taxon>Pseudomonadati</taxon>
        <taxon>Pseudomonadota</taxon>
        <taxon>Alphaproteobacteria</taxon>
        <taxon>Acetobacterales</taxon>
        <taxon>Roseomonadaceae</taxon>
        <taxon>Roseomonas</taxon>
    </lineage>
</organism>
<dbReference type="InterPro" id="IPR007016">
    <property type="entry name" value="O-antigen_ligase-rel_domated"/>
</dbReference>
<keyword evidence="3 5" id="KW-1133">Transmembrane helix</keyword>
<feature type="transmembrane region" description="Helical" evidence="5">
    <location>
        <begin position="316"/>
        <end position="338"/>
    </location>
</feature>
<evidence type="ECO:0000256" key="5">
    <source>
        <dbReference type="SAM" id="Phobius"/>
    </source>
</evidence>
<feature type="transmembrane region" description="Helical" evidence="5">
    <location>
        <begin position="350"/>
        <end position="373"/>
    </location>
</feature>
<dbReference type="Proteomes" id="UP001595593">
    <property type="component" value="Unassembled WGS sequence"/>
</dbReference>
<evidence type="ECO:0000256" key="4">
    <source>
        <dbReference type="ARBA" id="ARBA00023136"/>
    </source>
</evidence>
<accession>A0ABV7FXW6</accession>
<sequence length="452" mass="48033">MNDVLAPATALVPATRPLGRHAVASGFDIACGVATLLLIASILPAFIGGQPVGPPAALVGAIQEQGDSIRQLVLLGLYGLHLVLLGWLLRPWAIRFLGWPLMLFLGWALLSMLWSPMPDPTLRRTVALSGTMAAGLFLGLRLGPAGLAEAFRISAAIVLVGSALHAIVFPALAFDHDGHLRGLFSHKNLLGSFLALAVLALIFRMTGTPAGGWSRMLDGGLLAACLGALLFAHSATPLLGMMMALGTYATVSLIAAGHSLPRAMLPALLGCGCALLTNSGVSLSTGVAEMLGRDPSFSGRTTVWSFVADAIAEHPWTGYGFGIFWLGEAAPGGVFWFWSRQYELHAHNGYLQLLLDAGIVGMALFLCGLLVLVQRMIILLRSGDDPERLVPCAALLLGFFLACNISESRILQGNDLLTLLFVWTAVRAHQEVWRRLMAARMARQAVLLLKAT</sequence>
<feature type="transmembrane region" description="Helical" evidence="5">
    <location>
        <begin position="184"/>
        <end position="203"/>
    </location>
</feature>
<dbReference type="RefSeq" id="WP_379592658.1">
    <property type="nucleotide sequence ID" value="NZ_JBHRTN010000003.1"/>
</dbReference>
<feature type="domain" description="O-antigen ligase-related" evidence="6">
    <location>
        <begin position="221"/>
        <end position="366"/>
    </location>
</feature>
<evidence type="ECO:0000256" key="1">
    <source>
        <dbReference type="ARBA" id="ARBA00004141"/>
    </source>
</evidence>
<evidence type="ECO:0000256" key="3">
    <source>
        <dbReference type="ARBA" id="ARBA00022989"/>
    </source>
</evidence>
<evidence type="ECO:0000259" key="6">
    <source>
        <dbReference type="Pfam" id="PF04932"/>
    </source>
</evidence>
<dbReference type="EMBL" id="JBHRTN010000003">
    <property type="protein sequence ID" value="MFC3123610.1"/>
    <property type="molecule type" value="Genomic_DNA"/>
</dbReference>
<dbReference type="InterPro" id="IPR051533">
    <property type="entry name" value="WaaL-like"/>
</dbReference>
<feature type="transmembrane region" description="Helical" evidence="5">
    <location>
        <begin position="26"/>
        <end position="49"/>
    </location>
</feature>
<name>A0ABV7FXW6_9PROT</name>
<evidence type="ECO:0000313" key="8">
    <source>
        <dbReference type="Proteomes" id="UP001595593"/>
    </source>
</evidence>
<proteinExistence type="predicted"/>
<feature type="transmembrane region" description="Helical" evidence="5">
    <location>
        <begin position="96"/>
        <end position="114"/>
    </location>
</feature>
<evidence type="ECO:0000313" key="7">
    <source>
        <dbReference type="EMBL" id="MFC3123610.1"/>
    </source>
</evidence>
<gene>
    <name evidence="7" type="ORF">ACFOD4_00940</name>
</gene>
<comment type="caution">
    <text evidence="7">The sequence shown here is derived from an EMBL/GenBank/DDBJ whole genome shotgun (WGS) entry which is preliminary data.</text>
</comment>
<evidence type="ECO:0000256" key="2">
    <source>
        <dbReference type="ARBA" id="ARBA00022692"/>
    </source>
</evidence>
<feature type="transmembrane region" description="Helical" evidence="5">
    <location>
        <begin position="150"/>
        <end position="172"/>
    </location>
</feature>
<comment type="subcellular location">
    <subcellularLocation>
        <location evidence="1">Membrane</location>
        <topology evidence="1">Multi-pass membrane protein</topology>
    </subcellularLocation>
</comment>
<feature type="transmembrane region" description="Helical" evidence="5">
    <location>
        <begin position="215"/>
        <end position="232"/>
    </location>
</feature>
<dbReference type="PANTHER" id="PTHR37422">
    <property type="entry name" value="TEICHURONIC ACID BIOSYNTHESIS PROTEIN TUAE"/>
    <property type="match status" value="1"/>
</dbReference>
<feature type="transmembrane region" description="Helical" evidence="5">
    <location>
        <begin position="126"/>
        <end position="143"/>
    </location>
</feature>
<protein>
    <submittedName>
        <fullName evidence="7">O-antigen ligase family protein</fullName>
    </submittedName>
</protein>